<organism evidence="3 4">
    <name type="scientific">Paucimonas lemoignei</name>
    <name type="common">Pseudomonas lemoignei</name>
    <dbReference type="NCBI Taxonomy" id="29443"/>
    <lineage>
        <taxon>Bacteria</taxon>
        <taxon>Pseudomonadati</taxon>
        <taxon>Pseudomonadota</taxon>
        <taxon>Betaproteobacteria</taxon>
        <taxon>Burkholderiales</taxon>
        <taxon>Burkholderiaceae</taxon>
        <taxon>Paucimonas</taxon>
    </lineage>
</organism>
<proteinExistence type="predicted"/>
<dbReference type="AlphaFoldDB" id="A0A4R3I554"/>
<feature type="domain" description="AB hydrolase-1" evidence="2">
    <location>
        <begin position="22"/>
        <end position="145"/>
    </location>
</feature>
<evidence type="ECO:0000256" key="1">
    <source>
        <dbReference type="SAM" id="MobiDB-lite"/>
    </source>
</evidence>
<dbReference type="InterPro" id="IPR029058">
    <property type="entry name" value="AB_hydrolase_fold"/>
</dbReference>
<accession>A0A4R3I554</accession>
<dbReference type="InterPro" id="IPR000073">
    <property type="entry name" value="AB_hydrolase_1"/>
</dbReference>
<dbReference type="RefSeq" id="WP_132256252.1">
    <property type="nucleotide sequence ID" value="NZ_SLZQ01000001.1"/>
</dbReference>
<evidence type="ECO:0000259" key="2">
    <source>
        <dbReference type="Pfam" id="PF00561"/>
    </source>
</evidence>
<dbReference type="OrthoDB" id="9793083at2"/>
<gene>
    <name evidence="3" type="ORF">EDC30_10169</name>
</gene>
<evidence type="ECO:0000313" key="3">
    <source>
        <dbReference type="EMBL" id="TCS39119.1"/>
    </source>
</evidence>
<dbReference type="EMBL" id="SLZQ01000001">
    <property type="protein sequence ID" value="TCS39119.1"/>
    <property type="molecule type" value="Genomic_DNA"/>
</dbReference>
<feature type="compositionally biased region" description="Basic residues" evidence="1">
    <location>
        <begin position="323"/>
        <end position="333"/>
    </location>
</feature>
<dbReference type="Gene3D" id="3.40.50.1820">
    <property type="entry name" value="alpha/beta hydrolase"/>
    <property type="match status" value="1"/>
</dbReference>
<name>A0A4R3I554_PAULE</name>
<dbReference type="InterPro" id="IPR050266">
    <property type="entry name" value="AB_hydrolase_sf"/>
</dbReference>
<keyword evidence="4" id="KW-1185">Reference proteome</keyword>
<reference evidence="3 4" key="1">
    <citation type="submission" date="2019-03" db="EMBL/GenBank/DDBJ databases">
        <title>Genomic Encyclopedia of Type Strains, Phase IV (KMG-IV): sequencing the most valuable type-strain genomes for metagenomic binning, comparative biology and taxonomic classification.</title>
        <authorList>
            <person name="Goeker M."/>
        </authorList>
    </citation>
    <scope>NUCLEOTIDE SEQUENCE [LARGE SCALE GENOMIC DNA]</scope>
    <source>
        <strain evidence="3 4">DSM 7445</strain>
    </source>
</reference>
<dbReference type="PANTHER" id="PTHR43798">
    <property type="entry name" value="MONOACYLGLYCEROL LIPASE"/>
    <property type="match status" value="1"/>
</dbReference>
<protein>
    <submittedName>
        <fullName evidence="3">Pimeloyl-ACP methyl ester carboxylesterase</fullName>
    </submittedName>
</protein>
<dbReference type="Proteomes" id="UP000295382">
    <property type="component" value="Unassembled WGS sequence"/>
</dbReference>
<sequence length="333" mass="37438">MPVFHYKNSEIYYDLFGNEGDPVITLVNGLSMRTSHWAPYFKMLPEKGVRVLAYDMLGQGFSSKPILGVDFDDHATMLHALHQHLGIEQPYVMGISFGGVVVLRYAMMYPDALKGLLPVSTFSELDPLLTCHASNLYVSMARVGFEFYLDLLMPLNFTNEWLAKNRELLAVVKRVGSSSNEIYGIQNLMESLRNFTSITPELAKIKVPTLVLNGEFDALTPRHLHDIIRANTPNSRMMIVPKMSHAFTLEIPELTSRIFAEFIAQVESGAWQGDQTVWIANEDANAPELAYQCPGDHLRLMPQLTHEPTTKIKRASWSGRAVRATKKPKAVKA</sequence>
<dbReference type="SUPFAM" id="SSF53474">
    <property type="entry name" value="alpha/beta-Hydrolases"/>
    <property type="match status" value="1"/>
</dbReference>
<evidence type="ECO:0000313" key="4">
    <source>
        <dbReference type="Proteomes" id="UP000295382"/>
    </source>
</evidence>
<comment type="caution">
    <text evidence="3">The sequence shown here is derived from an EMBL/GenBank/DDBJ whole genome shotgun (WGS) entry which is preliminary data.</text>
</comment>
<feature type="region of interest" description="Disordered" evidence="1">
    <location>
        <begin position="312"/>
        <end position="333"/>
    </location>
</feature>
<dbReference type="PRINTS" id="PR00111">
    <property type="entry name" value="ABHYDROLASE"/>
</dbReference>
<dbReference type="Pfam" id="PF00561">
    <property type="entry name" value="Abhydrolase_1"/>
    <property type="match status" value="1"/>
</dbReference>